<accession>A0A225WVG7</accession>
<dbReference type="OrthoDB" id="121427at2759"/>
<proteinExistence type="predicted"/>
<feature type="non-terminal residue" evidence="1">
    <location>
        <position position="1"/>
    </location>
</feature>
<sequence>RSYAREREERRLTQRRYSRTFGLTARTLEQDIQRLCQQIWQHQLERNFLDSIPPVTPWNIVPEYYRLFLHVFKGHHPPNASPTSTMAGDAQLNFLHKVMDPVISVNSRFGVDALIAEWLTVAQVQQDIAVRLLHLDYPEENVILAKIRTYTTITDEMLRREFPCFVGRSKGLYTCRLA</sequence>
<evidence type="ECO:0000313" key="2">
    <source>
        <dbReference type="Proteomes" id="UP000198211"/>
    </source>
</evidence>
<comment type="caution">
    <text evidence="1">The sequence shown here is derived from an EMBL/GenBank/DDBJ whole genome shotgun (WGS) entry which is preliminary data.</text>
</comment>
<organism evidence="1 2">
    <name type="scientific">Phytophthora megakarya</name>
    <dbReference type="NCBI Taxonomy" id="4795"/>
    <lineage>
        <taxon>Eukaryota</taxon>
        <taxon>Sar</taxon>
        <taxon>Stramenopiles</taxon>
        <taxon>Oomycota</taxon>
        <taxon>Peronosporomycetes</taxon>
        <taxon>Peronosporales</taxon>
        <taxon>Peronosporaceae</taxon>
        <taxon>Phytophthora</taxon>
    </lineage>
</organism>
<protein>
    <submittedName>
        <fullName evidence="1">Uncharacterized protein</fullName>
    </submittedName>
</protein>
<reference evidence="2" key="1">
    <citation type="submission" date="2017-03" db="EMBL/GenBank/DDBJ databases">
        <title>Phytopthora megakarya and P. palmivora, two closely related causual agents of cacao black pod achieved similar genome size and gene model numbers by different mechanisms.</title>
        <authorList>
            <person name="Ali S."/>
            <person name="Shao J."/>
            <person name="Larry D.J."/>
            <person name="Kronmiller B."/>
            <person name="Shen D."/>
            <person name="Strem M.D."/>
            <person name="Melnick R.L."/>
            <person name="Guiltinan M.J."/>
            <person name="Tyler B.M."/>
            <person name="Meinhardt L.W."/>
            <person name="Bailey B.A."/>
        </authorList>
    </citation>
    <scope>NUCLEOTIDE SEQUENCE [LARGE SCALE GENOMIC DNA]</scope>
    <source>
        <strain evidence="2">zdho120</strain>
    </source>
</reference>
<dbReference type="Proteomes" id="UP000198211">
    <property type="component" value="Unassembled WGS sequence"/>
</dbReference>
<evidence type="ECO:0000313" key="1">
    <source>
        <dbReference type="EMBL" id="OWZ20910.1"/>
    </source>
</evidence>
<keyword evidence="2" id="KW-1185">Reference proteome</keyword>
<name>A0A225WVG7_9STRA</name>
<gene>
    <name evidence="1" type="ORF">PHMEG_0004621</name>
</gene>
<dbReference type="AlphaFoldDB" id="A0A225WVG7"/>
<dbReference type="EMBL" id="NBNE01000276">
    <property type="protein sequence ID" value="OWZ20910.1"/>
    <property type="molecule type" value="Genomic_DNA"/>
</dbReference>